<dbReference type="AlphaFoldDB" id="A0A9X0A751"/>
<reference evidence="1" key="1">
    <citation type="submission" date="2023-01" db="EMBL/GenBank/DDBJ databases">
        <title>Genome assembly of the deep-sea coral Lophelia pertusa.</title>
        <authorList>
            <person name="Herrera S."/>
            <person name="Cordes E."/>
        </authorList>
    </citation>
    <scope>NUCLEOTIDE SEQUENCE</scope>
    <source>
        <strain evidence="1">USNM1676648</strain>
        <tissue evidence="1">Polyp</tissue>
    </source>
</reference>
<evidence type="ECO:0000313" key="2">
    <source>
        <dbReference type="Proteomes" id="UP001163046"/>
    </source>
</evidence>
<protein>
    <submittedName>
        <fullName evidence="1">Uncharacterized protein</fullName>
    </submittedName>
</protein>
<accession>A0A9X0A751</accession>
<keyword evidence="2" id="KW-1185">Reference proteome</keyword>
<evidence type="ECO:0000313" key="1">
    <source>
        <dbReference type="EMBL" id="KAJ7394582.1"/>
    </source>
</evidence>
<dbReference type="Proteomes" id="UP001163046">
    <property type="component" value="Unassembled WGS sequence"/>
</dbReference>
<organism evidence="1 2">
    <name type="scientific">Desmophyllum pertusum</name>
    <dbReference type="NCBI Taxonomy" id="174260"/>
    <lineage>
        <taxon>Eukaryota</taxon>
        <taxon>Metazoa</taxon>
        <taxon>Cnidaria</taxon>
        <taxon>Anthozoa</taxon>
        <taxon>Hexacorallia</taxon>
        <taxon>Scleractinia</taxon>
        <taxon>Caryophylliina</taxon>
        <taxon>Caryophylliidae</taxon>
        <taxon>Desmophyllum</taxon>
    </lineage>
</organism>
<sequence length="143" mass="16230">MKRLERYKTDVGKRKGVQRKINRAEEQELRKKYVKSCRIRQTYGEEEESNVLEEEAVLLAENAVRNGVEQGTAPQIPDHEVDAPESAEVTLGGTKCKWCGSTTHSRKMHKDCPRNPKIAPNSTSETCFSKILDSMAKMCFAKE</sequence>
<gene>
    <name evidence="1" type="ORF">OS493_000400</name>
</gene>
<dbReference type="EMBL" id="MU825396">
    <property type="protein sequence ID" value="KAJ7394582.1"/>
    <property type="molecule type" value="Genomic_DNA"/>
</dbReference>
<name>A0A9X0A751_9CNID</name>
<comment type="caution">
    <text evidence="1">The sequence shown here is derived from an EMBL/GenBank/DDBJ whole genome shotgun (WGS) entry which is preliminary data.</text>
</comment>
<proteinExistence type="predicted"/>
<dbReference type="OrthoDB" id="2284604at2759"/>